<reference evidence="3" key="1">
    <citation type="journal article" date="2021" name="bioRxiv">
        <title>Whole Genome Assembly and Annotation of Northern Wild Rice, Zizania palustris L., Supports a Whole Genome Duplication in the Zizania Genus.</title>
        <authorList>
            <person name="Haas M."/>
            <person name="Kono T."/>
            <person name="Macchietto M."/>
            <person name="Millas R."/>
            <person name="McGilp L."/>
            <person name="Shao M."/>
            <person name="Duquette J."/>
            <person name="Hirsch C.N."/>
            <person name="Kimball J."/>
        </authorList>
    </citation>
    <scope>NUCLEOTIDE SEQUENCE</scope>
    <source>
        <tissue evidence="3">Fresh leaf tissue</tissue>
    </source>
</reference>
<comment type="caution">
    <text evidence="3">The sequence shown here is derived from an EMBL/GenBank/DDBJ whole genome shotgun (WGS) entry which is preliminary data.</text>
</comment>
<accession>A0A8J5X510</accession>
<organism evidence="3 4">
    <name type="scientific">Zizania palustris</name>
    <name type="common">Northern wild rice</name>
    <dbReference type="NCBI Taxonomy" id="103762"/>
    <lineage>
        <taxon>Eukaryota</taxon>
        <taxon>Viridiplantae</taxon>
        <taxon>Streptophyta</taxon>
        <taxon>Embryophyta</taxon>
        <taxon>Tracheophyta</taxon>
        <taxon>Spermatophyta</taxon>
        <taxon>Magnoliopsida</taxon>
        <taxon>Liliopsida</taxon>
        <taxon>Poales</taxon>
        <taxon>Poaceae</taxon>
        <taxon>BOP clade</taxon>
        <taxon>Oryzoideae</taxon>
        <taxon>Oryzeae</taxon>
        <taxon>Zizaniinae</taxon>
        <taxon>Zizania</taxon>
    </lineage>
</organism>
<evidence type="ECO:0000313" key="3">
    <source>
        <dbReference type="EMBL" id="KAG8097597.1"/>
    </source>
</evidence>
<feature type="compositionally biased region" description="Gly residues" evidence="1">
    <location>
        <begin position="74"/>
        <end position="91"/>
    </location>
</feature>
<evidence type="ECO:0000256" key="2">
    <source>
        <dbReference type="SAM" id="SignalP"/>
    </source>
</evidence>
<name>A0A8J5X510_ZIZPA</name>
<feature type="region of interest" description="Disordered" evidence="1">
    <location>
        <begin position="33"/>
        <end position="114"/>
    </location>
</feature>
<protein>
    <submittedName>
        <fullName evidence="3">Uncharacterized protein</fullName>
    </submittedName>
</protein>
<sequence>MSSALAIVLATNLSRLIFLSGESSSAQVTVVGSPGRRDSLLGQENLEFSDDPRGDLMDHFGGKRKEADRNANWEGGGGRGVVDGSNLGGAGAENYGGKLKPLERGDSWGGDGGKGFGGGFLRGRGCHGRGGRGIPLS</sequence>
<reference evidence="3" key="2">
    <citation type="submission" date="2021-02" db="EMBL/GenBank/DDBJ databases">
        <authorList>
            <person name="Kimball J.A."/>
            <person name="Haas M.W."/>
            <person name="Macchietto M."/>
            <person name="Kono T."/>
            <person name="Duquette J."/>
            <person name="Shao M."/>
        </authorList>
    </citation>
    <scope>NUCLEOTIDE SEQUENCE</scope>
    <source>
        <tissue evidence="3">Fresh leaf tissue</tissue>
    </source>
</reference>
<feature type="chain" id="PRO_5035299253" evidence="2">
    <location>
        <begin position="22"/>
        <end position="137"/>
    </location>
</feature>
<gene>
    <name evidence="3" type="ORF">GUJ93_ZPchr0013g38026</name>
</gene>
<evidence type="ECO:0000313" key="4">
    <source>
        <dbReference type="Proteomes" id="UP000729402"/>
    </source>
</evidence>
<dbReference type="Proteomes" id="UP000729402">
    <property type="component" value="Unassembled WGS sequence"/>
</dbReference>
<keyword evidence="2" id="KW-0732">Signal</keyword>
<keyword evidence="4" id="KW-1185">Reference proteome</keyword>
<feature type="signal peptide" evidence="2">
    <location>
        <begin position="1"/>
        <end position="21"/>
    </location>
</feature>
<dbReference type="AlphaFoldDB" id="A0A8J5X510"/>
<proteinExistence type="predicted"/>
<feature type="compositionally biased region" description="Basic and acidic residues" evidence="1">
    <location>
        <begin position="50"/>
        <end position="71"/>
    </location>
</feature>
<dbReference type="EMBL" id="JAAALK010000079">
    <property type="protein sequence ID" value="KAG8097597.1"/>
    <property type="molecule type" value="Genomic_DNA"/>
</dbReference>
<evidence type="ECO:0000256" key="1">
    <source>
        <dbReference type="SAM" id="MobiDB-lite"/>
    </source>
</evidence>